<dbReference type="InterPro" id="IPR006533">
    <property type="entry name" value="T6SS_Vgr_RhsGE"/>
</dbReference>
<dbReference type="SUPFAM" id="SSF69279">
    <property type="entry name" value="Phage tail proteins"/>
    <property type="match status" value="2"/>
</dbReference>
<evidence type="ECO:0000313" key="3">
    <source>
        <dbReference type="Proteomes" id="UP000050342"/>
    </source>
</evidence>
<keyword evidence="3" id="KW-1185">Reference proteome</keyword>
<protein>
    <recommendedName>
        <fullName evidence="4">Type IV secretion protein Rhs</fullName>
    </recommendedName>
</protein>
<dbReference type="Proteomes" id="UP000050342">
    <property type="component" value="Unassembled WGS sequence"/>
</dbReference>
<accession>A0A0Q0YYX2</accession>
<dbReference type="STRING" id="1563157.AQS70_20250"/>
<reference evidence="2 3" key="1">
    <citation type="submission" date="2015-10" db="EMBL/GenBank/DDBJ databases">
        <title>Pseudomonas helleri sp. nov. and Pseudomonas weihenstephanensis sp. nov., isolated from raw cows milk.</title>
        <authorList>
            <person name="Von Neubeck M."/>
            <person name="Huptas C."/>
            <person name="Wenning M."/>
            <person name="Scherer S."/>
        </authorList>
    </citation>
    <scope>NUCLEOTIDE SEQUENCE [LARGE SCALE GENOMIC DNA]</scope>
    <source>
        <strain evidence="2 3">BSTT44</strain>
    </source>
</reference>
<sequence>MSTVGRQPCFNLTIIGAEHELRVLAFTGKEAISAPYIFDLELVSPRFDLDLEAMLHQPAYLAFDALGHGVHGHISSIVLSSFGRQLARYRLRLEPRLAYLAYRTNHRIFQRLTVQQIIEALLEEHGILGNAYTFESFSSYTPREYCVQYGESDLRFIQRLCFEEGFHYHFRHSPDGHHLVFGDKQPAFTLLKQPTAYVLNEGMVAEAPSISHLELRLDTRTNCTVHRDYDFHQASHTLEAHSRSDLDEHVLENYTYPGRFTEIAQGQQQSQRALEHFQTGQRQASGRSDQPRLGSGHVVTVIEHPNVEFNIGWLLTEVHHQGKQPHLRRGGDGRRSWSARAPQGWSKCGDGCGGQPHPDGRRAASVDRGGGHLRELPDLTRRCADTGAASGAAVTGRV</sequence>
<comment type="caution">
    <text evidence="2">The sequence shown here is derived from an EMBL/GenBank/DDBJ whole genome shotgun (WGS) entry which is preliminary data.</text>
</comment>
<evidence type="ECO:0000313" key="2">
    <source>
        <dbReference type="EMBL" id="KQB54920.1"/>
    </source>
</evidence>
<proteinExistence type="predicted"/>
<feature type="region of interest" description="Disordered" evidence="1">
    <location>
        <begin position="324"/>
        <end position="375"/>
    </location>
</feature>
<dbReference type="Gene3D" id="4.10.220.110">
    <property type="match status" value="1"/>
</dbReference>
<evidence type="ECO:0008006" key="4">
    <source>
        <dbReference type="Google" id="ProtNLM"/>
    </source>
</evidence>
<name>A0A0Q0YYX2_9PSED</name>
<feature type="region of interest" description="Disordered" evidence="1">
    <location>
        <begin position="265"/>
        <end position="294"/>
    </location>
</feature>
<feature type="compositionally biased region" description="Basic and acidic residues" evidence="1">
    <location>
        <begin position="358"/>
        <end position="375"/>
    </location>
</feature>
<dbReference type="NCBIfam" id="TIGR01646">
    <property type="entry name" value="vgr_GE"/>
    <property type="match status" value="1"/>
</dbReference>
<dbReference type="RefSeq" id="WP_055101695.1">
    <property type="nucleotide sequence ID" value="NZ_LLWH01000038.1"/>
</dbReference>
<organism evidence="2 3">
    <name type="scientific">Pseudomonas endophytica</name>
    <dbReference type="NCBI Taxonomy" id="1563157"/>
    <lineage>
        <taxon>Bacteria</taxon>
        <taxon>Pseudomonadati</taxon>
        <taxon>Pseudomonadota</taxon>
        <taxon>Gammaproteobacteria</taxon>
        <taxon>Pseudomonadales</taxon>
        <taxon>Pseudomonadaceae</taxon>
        <taxon>Pseudomonas</taxon>
    </lineage>
</organism>
<dbReference type="AlphaFoldDB" id="A0A0Q0YYX2"/>
<dbReference type="Gene3D" id="2.30.110.50">
    <property type="match status" value="1"/>
</dbReference>
<gene>
    <name evidence="2" type="ORF">AQS70_20250</name>
</gene>
<dbReference type="EMBL" id="LLWH01000038">
    <property type="protein sequence ID" value="KQB54920.1"/>
    <property type="molecule type" value="Genomic_DNA"/>
</dbReference>
<dbReference type="Gene3D" id="3.55.50.10">
    <property type="entry name" value="Baseplate protein-like domains"/>
    <property type="match status" value="1"/>
</dbReference>
<dbReference type="InterPro" id="IPR017847">
    <property type="entry name" value="T6SS_RhsGE_Vgr_subset"/>
</dbReference>
<feature type="compositionally biased region" description="Polar residues" evidence="1">
    <location>
        <begin position="265"/>
        <end position="288"/>
    </location>
</feature>
<dbReference type="Pfam" id="PF05954">
    <property type="entry name" value="Phage_GPD"/>
    <property type="match status" value="1"/>
</dbReference>
<dbReference type="NCBIfam" id="TIGR03361">
    <property type="entry name" value="VI_Rhs_Vgr"/>
    <property type="match status" value="1"/>
</dbReference>
<evidence type="ECO:0000256" key="1">
    <source>
        <dbReference type="SAM" id="MobiDB-lite"/>
    </source>
</evidence>